<keyword evidence="7" id="KW-1015">Disulfide bond</keyword>
<dbReference type="SUPFAM" id="SSF49785">
    <property type="entry name" value="Galactose-binding domain-like"/>
    <property type="match status" value="1"/>
</dbReference>
<name>A0A4W4FMY2_ELEEL</name>
<dbReference type="GO" id="GO:0046872">
    <property type="term" value="F:metal ion binding"/>
    <property type="evidence" value="ECO:0007669"/>
    <property type="project" value="UniProtKB-KW"/>
</dbReference>
<accession>A0A4W4FMY2</accession>
<dbReference type="PANTHER" id="PTHR45713:SF6">
    <property type="entry name" value="F5_8 TYPE C DOMAIN-CONTAINING PROTEIN"/>
    <property type="match status" value="1"/>
</dbReference>
<dbReference type="GO" id="GO:0010185">
    <property type="term" value="P:regulation of cellular defense response"/>
    <property type="evidence" value="ECO:0007669"/>
    <property type="project" value="UniProtKB-ARBA"/>
</dbReference>
<organism evidence="9 10">
    <name type="scientific">Electrophorus electricus</name>
    <name type="common">Electric eel</name>
    <name type="synonym">Gymnotus electricus</name>
    <dbReference type="NCBI Taxonomy" id="8005"/>
    <lineage>
        <taxon>Eukaryota</taxon>
        <taxon>Metazoa</taxon>
        <taxon>Chordata</taxon>
        <taxon>Craniata</taxon>
        <taxon>Vertebrata</taxon>
        <taxon>Euteleostomi</taxon>
        <taxon>Actinopterygii</taxon>
        <taxon>Neopterygii</taxon>
        <taxon>Teleostei</taxon>
        <taxon>Ostariophysi</taxon>
        <taxon>Gymnotiformes</taxon>
        <taxon>Gymnotoidei</taxon>
        <taxon>Gymnotidae</taxon>
        <taxon>Electrophorus</taxon>
    </lineage>
</organism>
<dbReference type="GO" id="GO:0042806">
    <property type="term" value="F:fucose binding"/>
    <property type="evidence" value="ECO:0007669"/>
    <property type="project" value="UniProtKB-ARBA"/>
</dbReference>
<feature type="domain" description="Fucolectin tachylectin-4 pentraxin-1" evidence="8">
    <location>
        <begin position="48"/>
        <end position="148"/>
    </location>
</feature>
<dbReference type="Gene3D" id="2.60.120.260">
    <property type="entry name" value="Galactose-binding domain-like"/>
    <property type="match status" value="2"/>
</dbReference>
<reference evidence="9" key="4">
    <citation type="submission" date="2025-08" db="UniProtKB">
        <authorList>
            <consortium name="Ensembl"/>
        </authorList>
    </citation>
    <scope>IDENTIFICATION</scope>
</reference>
<dbReference type="GO" id="GO:0001868">
    <property type="term" value="P:regulation of complement activation, lectin pathway"/>
    <property type="evidence" value="ECO:0007669"/>
    <property type="project" value="UniProtKB-ARBA"/>
</dbReference>
<keyword evidence="4" id="KW-0479">Metal-binding</keyword>
<comment type="function">
    <text evidence="1">Acts as a defensive agent. Recognizes blood group fucosylated oligosaccharides including A, B, H and Lewis B-type antigens. Does not recognize Lewis A antigen and has low affinity for monovalent haptens.</text>
</comment>
<evidence type="ECO:0000259" key="8">
    <source>
        <dbReference type="SMART" id="SM00607"/>
    </source>
</evidence>
<reference evidence="10" key="2">
    <citation type="journal article" date="2017" name="Sci. Adv.">
        <title>A tail of two voltages: Proteomic comparison of the three electric organs of the electric eel.</title>
        <authorList>
            <person name="Traeger L.L."/>
            <person name="Sabat G."/>
            <person name="Barrett-Wilt G.A."/>
            <person name="Wells G.B."/>
            <person name="Sussman M.R."/>
        </authorList>
    </citation>
    <scope>NUCLEOTIDE SEQUENCE [LARGE SCALE GENOMIC DNA]</scope>
</reference>
<keyword evidence="10" id="KW-1185">Reference proteome</keyword>
<dbReference type="Ensembl" id="ENSEEET00000025973.2">
    <property type="protein sequence ID" value="ENSEEEP00000025677.2"/>
    <property type="gene ID" value="ENSEEEG00000012454.2"/>
</dbReference>
<reference evidence="9" key="3">
    <citation type="submission" date="2020-05" db="EMBL/GenBank/DDBJ databases">
        <title>Electrophorus electricus (electric eel) genome, fEleEle1, primary haplotype.</title>
        <authorList>
            <person name="Myers G."/>
            <person name="Meyer A."/>
            <person name="Fedrigo O."/>
            <person name="Formenti G."/>
            <person name="Rhie A."/>
            <person name="Tracey A."/>
            <person name="Sims Y."/>
            <person name="Jarvis E.D."/>
        </authorList>
    </citation>
    <scope>NUCLEOTIDE SEQUENCE [LARGE SCALE GENOMIC DNA]</scope>
</reference>
<evidence type="ECO:0000313" key="10">
    <source>
        <dbReference type="Proteomes" id="UP000314983"/>
    </source>
</evidence>
<dbReference type="InterPro" id="IPR051941">
    <property type="entry name" value="BG_Antigen-Binding_Lectin"/>
</dbReference>
<sequence>MVECSVTPGVYSPSESDDHGLLGLVTASEEGFLTMHSIPGSSAGKPELHNVALQGRATQSSLSMWAGFALKGSCTQTAEESSPWSRMDLHHNYVVYAIHAGATVPSIPAGQTEYFKCKKIVKGRYVTVLPGNGTLSFCEVEVFLSPVVTSEKIPMILT</sequence>
<comment type="subunit">
    <text evidence="3">Homotrimer.</text>
</comment>
<evidence type="ECO:0000256" key="2">
    <source>
        <dbReference type="ARBA" id="ARBA00010147"/>
    </source>
</evidence>
<reference evidence="10" key="1">
    <citation type="journal article" date="2014" name="Science">
        <title>Nonhuman genetics. Genomic basis for the convergent evolution of electric organs.</title>
        <authorList>
            <person name="Gallant J.R."/>
            <person name="Traeger L.L."/>
            <person name="Volkening J.D."/>
            <person name="Moffett H."/>
            <person name="Chen P.H."/>
            <person name="Novina C.D."/>
            <person name="Phillips G.N.Jr."/>
            <person name="Anand R."/>
            <person name="Wells G.B."/>
            <person name="Pinch M."/>
            <person name="Guth R."/>
            <person name="Unguez G.A."/>
            <person name="Albert J.S."/>
            <person name="Zakon H.H."/>
            <person name="Samanta M.P."/>
            <person name="Sussman M.R."/>
        </authorList>
    </citation>
    <scope>NUCLEOTIDE SEQUENCE [LARGE SCALE GENOMIC DNA]</scope>
</reference>
<keyword evidence="6" id="KW-0106">Calcium</keyword>
<dbReference type="InterPro" id="IPR006585">
    <property type="entry name" value="FTP1"/>
</dbReference>
<dbReference type="SMART" id="SM00607">
    <property type="entry name" value="FTP"/>
    <property type="match status" value="1"/>
</dbReference>
<reference evidence="9" key="5">
    <citation type="submission" date="2025-09" db="UniProtKB">
        <authorList>
            <consortium name="Ensembl"/>
        </authorList>
    </citation>
    <scope>IDENTIFICATION</scope>
</reference>
<evidence type="ECO:0000256" key="7">
    <source>
        <dbReference type="ARBA" id="ARBA00023157"/>
    </source>
</evidence>
<dbReference type="InterPro" id="IPR008979">
    <property type="entry name" value="Galactose-bd-like_sf"/>
</dbReference>
<dbReference type="AlphaFoldDB" id="A0A4W4FMY2"/>
<evidence type="ECO:0000313" key="9">
    <source>
        <dbReference type="Ensembl" id="ENSEEEP00000025677.2"/>
    </source>
</evidence>
<dbReference type="Proteomes" id="UP000314983">
    <property type="component" value="Chromosome 1"/>
</dbReference>
<comment type="similarity">
    <text evidence="2">Belongs to the fucolectin family.</text>
</comment>
<evidence type="ECO:0000256" key="3">
    <source>
        <dbReference type="ARBA" id="ARBA00011233"/>
    </source>
</evidence>
<evidence type="ECO:0000256" key="4">
    <source>
        <dbReference type="ARBA" id="ARBA00022723"/>
    </source>
</evidence>
<evidence type="ECO:0000256" key="1">
    <source>
        <dbReference type="ARBA" id="ARBA00002219"/>
    </source>
</evidence>
<dbReference type="PANTHER" id="PTHR45713">
    <property type="entry name" value="FTP DOMAIN-CONTAINING PROTEIN"/>
    <property type="match status" value="1"/>
</dbReference>
<evidence type="ECO:0000256" key="5">
    <source>
        <dbReference type="ARBA" id="ARBA00022734"/>
    </source>
</evidence>
<evidence type="ECO:0000256" key="6">
    <source>
        <dbReference type="ARBA" id="ARBA00022837"/>
    </source>
</evidence>
<keyword evidence="5" id="KW-0430">Lectin</keyword>
<proteinExistence type="inferred from homology"/>
<protein>
    <recommendedName>
        <fullName evidence="8">Fucolectin tachylectin-4 pentraxin-1 domain-containing protein</fullName>
    </recommendedName>
</protein>